<dbReference type="Proteomes" id="UP000195221">
    <property type="component" value="Unassembled WGS sequence"/>
</dbReference>
<dbReference type="AlphaFoldDB" id="A0A242MVC2"/>
<reference evidence="2 3" key="1">
    <citation type="submission" date="2017-03" db="EMBL/GenBank/DDBJ databases">
        <title>Genome analysis of strain PAMC 26577.</title>
        <authorList>
            <person name="Oh H.-M."/>
            <person name="Yang J.-A."/>
        </authorList>
    </citation>
    <scope>NUCLEOTIDE SEQUENCE [LARGE SCALE GENOMIC DNA]</scope>
    <source>
        <strain evidence="2 3">PAMC 26577</strain>
    </source>
</reference>
<evidence type="ECO:0008006" key="4">
    <source>
        <dbReference type="Google" id="ProtNLM"/>
    </source>
</evidence>
<gene>
    <name evidence="2" type="ORF">PAMC26577_13275</name>
</gene>
<comment type="caution">
    <text evidence="2">The sequence shown here is derived from an EMBL/GenBank/DDBJ whole genome shotgun (WGS) entry which is preliminary data.</text>
</comment>
<evidence type="ECO:0000256" key="1">
    <source>
        <dbReference type="SAM" id="SignalP"/>
    </source>
</evidence>
<keyword evidence="1" id="KW-0732">Signal</keyword>
<accession>A0A242MVC2</accession>
<proteinExistence type="predicted"/>
<sequence length="52" mass="5168">MIFKALIAAFIALILGGCVSAPPSCDGSNRRPVNVPSQAGVVHQSCGSNAAA</sequence>
<evidence type="ECO:0000313" key="3">
    <source>
        <dbReference type="Proteomes" id="UP000195221"/>
    </source>
</evidence>
<name>A0A242MVC2_CABSO</name>
<organism evidence="2 3">
    <name type="scientific">Caballeronia sordidicola</name>
    <name type="common">Burkholderia sordidicola</name>
    <dbReference type="NCBI Taxonomy" id="196367"/>
    <lineage>
        <taxon>Bacteria</taxon>
        <taxon>Pseudomonadati</taxon>
        <taxon>Pseudomonadota</taxon>
        <taxon>Betaproteobacteria</taxon>
        <taxon>Burkholderiales</taxon>
        <taxon>Burkholderiaceae</taxon>
        <taxon>Caballeronia</taxon>
    </lineage>
</organism>
<dbReference type="EMBL" id="NBTZ01000050">
    <property type="protein sequence ID" value="OTP75390.1"/>
    <property type="molecule type" value="Genomic_DNA"/>
</dbReference>
<dbReference type="PROSITE" id="PS51257">
    <property type="entry name" value="PROKAR_LIPOPROTEIN"/>
    <property type="match status" value="1"/>
</dbReference>
<feature type="chain" id="PRO_5012557492" description="Lipoprotein" evidence="1">
    <location>
        <begin position="21"/>
        <end position="52"/>
    </location>
</feature>
<feature type="signal peptide" evidence="1">
    <location>
        <begin position="1"/>
        <end position="20"/>
    </location>
</feature>
<protein>
    <recommendedName>
        <fullName evidence="4">Lipoprotein</fullName>
    </recommendedName>
</protein>
<evidence type="ECO:0000313" key="2">
    <source>
        <dbReference type="EMBL" id="OTP75390.1"/>
    </source>
</evidence>